<reference evidence="2 3" key="1">
    <citation type="journal article" date="2021" name="ISME J.">
        <title>Genomic evolution of the class Acidithiobacillia: deep-branching Proteobacteria living in extreme acidic conditions.</title>
        <authorList>
            <person name="Moya-Beltran A."/>
            <person name="Beard S."/>
            <person name="Rojas-Villalobos C."/>
            <person name="Issotta F."/>
            <person name="Gallardo Y."/>
            <person name="Ulloa R."/>
            <person name="Giaveno A."/>
            <person name="Degli Esposti M."/>
            <person name="Johnson D.B."/>
            <person name="Quatrini R."/>
        </authorList>
    </citation>
    <scope>NUCLEOTIDE SEQUENCE [LARGE SCALE GENOMIC DNA]</scope>
    <source>
        <strain evidence="2 3">RW2</strain>
    </source>
</reference>
<dbReference type="Pfam" id="PF13310">
    <property type="entry name" value="Virulence_RhuM"/>
    <property type="match status" value="1"/>
</dbReference>
<dbReference type="InterPro" id="IPR003812">
    <property type="entry name" value="Fido"/>
</dbReference>
<proteinExistence type="predicted"/>
<name>A0ABS5ZW74_9PROT</name>
<accession>A0ABS5ZW74</accession>
<comment type="caution">
    <text evidence="2">The sequence shown here is derived from an EMBL/GenBank/DDBJ whole genome shotgun (WGS) entry which is preliminary data.</text>
</comment>
<evidence type="ECO:0000313" key="2">
    <source>
        <dbReference type="EMBL" id="MBU2759358.1"/>
    </source>
</evidence>
<dbReference type="PROSITE" id="PS51459">
    <property type="entry name" value="FIDO"/>
    <property type="match status" value="1"/>
</dbReference>
<dbReference type="InterPro" id="IPR036597">
    <property type="entry name" value="Fido-like_dom_sf"/>
</dbReference>
<evidence type="ECO:0000313" key="3">
    <source>
        <dbReference type="Proteomes" id="UP000755654"/>
    </source>
</evidence>
<evidence type="ECO:0000259" key="1">
    <source>
        <dbReference type="PROSITE" id="PS51459"/>
    </source>
</evidence>
<sequence length="335" mass="37731">MNHENTQIQIYQSDDGQLELKVAFDQDTVWLSQAQMADLFGTKRPAITKHLSNVYKMGELSEDTTCSILEHMAYHGQNYKTKQYNLDAIISVGYRVNSSRATQFRIWATRTLKQHLVQGYTLNQRRLHERGIEFEQAMALLTQTLGNQQLVNAEGAAVLSVIGDYARSWSLLQGYDEQSLGELNSKQSAMQALNLDEALSAIHELKKALITKGEATELFGQLRGNGLESAIATIEQGYGDELFYPNVASRAAHLLYFVIKNHPLADGNKRSGSFLFLWYLRRNQHLLAKPVERLINDNTLVALALLVAESEPAQKSLMIHLIEHFILLKEDGNAL</sequence>
<feature type="domain" description="Fido" evidence="1">
    <location>
        <begin position="194"/>
        <end position="324"/>
    </location>
</feature>
<dbReference type="RefSeq" id="WP_215883078.1">
    <property type="nucleotide sequence ID" value="NZ_JAAOMP010000036.1"/>
</dbReference>
<protein>
    <submittedName>
        <fullName evidence="2">Virulence protein RhuM/Fic/DOC family protein</fullName>
    </submittedName>
</protein>
<keyword evidence="3" id="KW-1185">Reference proteome</keyword>
<dbReference type="PANTHER" id="PTHR35810">
    <property type="entry name" value="CYTOPLASMIC PROTEIN-RELATED"/>
    <property type="match status" value="1"/>
</dbReference>
<gene>
    <name evidence="2" type="ORF">HAP95_04105</name>
</gene>
<dbReference type="InterPro" id="IPR011204">
    <property type="entry name" value="Virulence_RhuM-like"/>
</dbReference>
<dbReference type="EMBL" id="JAAOMP010000036">
    <property type="protein sequence ID" value="MBU2759358.1"/>
    <property type="molecule type" value="Genomic_DNA"/>
</dbReference>
<dbReference type="Pfam" id="PF02661">
    <property type="entry name" value="Fic"/>
    <property type="match status" value="1"/>
</dbReference>
<dbReference type="Proteomes" id="UP000755654">
    <property type="component" value="Unassembled WGS sequence"/>
</dbReference>
<dbReference type="PANTHER" id="PTHR35810:SF1">
    <property type="entry name" value="CYTOPLASMIC PROTEIN"/>
    <property type="match status" value="1"/>
</dbReference>
<organism evidence="2 3">
    <name type="scientific">Acidithiobacillus sulfurivorans</name>
    <dbReference type="NCBI Taxonomy" id="1958756"/>
    <lineage>
        <taxon>Bacteria</taxon>
        <taxon>Pseudomonadati</taxon>
        <taxon>Pseudomonadota</taxon>
        <taxon>Acidithiobacillia</taxon>
        <taxon>Acidithiobacillales</taxon>
        <taxon>Acidithiobacillaceae</taxon>
        <taxon>Acidithiobacillus</taxon>
    </lineage>
</organism>
<dbReference type="SUPFAM" id="SSF140931">
    <property type="entry name" value="Fic-like"/>
    <property type="match status" value="1"/>
</dbReference>
<dbReference type="Gene3D" id="1.20.120.1870">
    <property type="entry name" value="Fic/DOC protein, Fido domain"/>
    <property type="match status" value="1"/>
</dbReference>
<dbReference type="InterPro" id="IPR053737">
    <property type="entry name" value="Type_II_TA_Toxin"/>
</dbReference>